<dbReference type="AlphaFoldDB" id="A0A0A0DE22"/>
<gene>
    <name evidence="1" type="ORF">P409_00435</name>
</gene>
<organism evidence="1 2">
    <name type="scientific">Inquilinus limosus MP06</name>
    <dbReference type="NCBI Taxonomy" id="1398085"/>
    <lineage>
        <taxon>Bacteria</taxon>
        <taxon>Pseudomonadati</taxon>
        <taxon>Pseudomonadota</taxon>
        <taxon>Alphaproteobacteria</taxon>
        <taxon>Rhodospirillales</taxon>
        <taxon>Rhodospirillaceae</taxon>
        <taxon>Inquilinus</taxon>
    </lineage>
</organism>
<accession>A0A0A0DE22</accession>
<reference evidence="1 2" key="1">
    <citation type="submission" date="2014-01" db="EMBL/GenBank/DDBJ databases">
        <title>Genome sequence determination for a cystic fibrosis isolate, Inquilinus limosus.</title>
        <authorList>
            <person name="Pino M."/>
            <person name="Di Conza J."/>
            <person name="Gutkind G."/>
        </authorList>
    </citation>
    <scope>NUCLEOTIDE SEQUENCE [LARGE SCALE GENOMIC DNA]</scope>
    <source>
        <strain evidence="1 2">MP06</strain>
    </source>
</reference>
<proteinExistence type="predicted"/>
<name>A0A0A0DE22_9PROT</name>
<evidence type="ECO:0000313" key="1">
    <source>
        <dbReference type="EMBL" id="KGM36148.1"/>
    </source>
</evidence>
<protein>
    <submittedName>
        <fullName evidence="1">Uncharacterized protein</fullName>
    </submittedName>
</protein>
<dbReference type="OrthoDB" id="9803863at2"/>
<dbReference type="RefSeq" id="WP_034830537.1">
    <property type="nucleotide sequence ID" value="NZ_JANX01000001.1"/>
</dbReference>
<sequence>MITYTMGDVDAALRAIFGPHYDPHDRTIHMDRAAARCFVEQRPEDRHTQVLRAALTHLRKTGVILPEDVR</sequence>
<dbReference type="Proteomes" id="UP000029995">
    <property type="component" value="Unassembled WGS sequence"/>
</dbReference>
<comment type="caution">
    <text evidence="1">The sequence shown here is derived from an EMBL/GenBank/DDBJ whole genome shotgun (WGS) entry which is preliminary data.</text>
</comment>
<evidence type="ECO:0000313" key="2">
    <source>
        <dbReference type="Proteomes" id="UP000029995"/>
    </source>
</evidence>
<dbReference type="EMBL" id="JANX01000001">
    <property type="protein sequence ID" value="KGM36148.1"/>
    <property type="molecule type" value="Genomic_DNA"/>
</dbReference>